<keyword evidence="5" id="KW-1185">Reference proteome</keyword>
<feature type="chain" id="PRO_5023065444" evidence="2">
    <location>
        <begin position="29"/>
        <end position="372"/>
    </location>
</feature>
<dbReference type="Proteomes" id="UP000318437">
    <property type="component" value="Unassembled WGS sequence"/>
</dbReference>
<feature type="compositionally biased region" description="Acidic residues" evidence="1">
    <location>
        <begin position="189"/>
        <end position="200"/>
    </location>
</feature>
<dbReference type="AlphaFoldDB" id="A0A5C6CTM5"/>
<comment type="caution">
    <text evidence="4">The sequence shown here is derived from an EMBL/GenBank/DDBJ whole genome shotgun (WGS) entry which is preliminary data.</text>
</comment>
<sequence length="372" mass="41049" precursor="true">MISRYPCIGNLASLALLLCLTASQPAAAQIKDTAVEDSLVTYGNSQVVRYRVGASITANRGPVQDVLAMVAVPFECAEQQVQIAEEDISPEVDQLDYRLLDGGARQMLIRIPYLPNGKEAHAIITFDVTTSAVLPPEEDQTALLVVPQKPDRQLKKYLGRSDYIQTTDSKIRKTLREIFAPKKQPAEASESEPASDEPDGEAASAAVDAGPEQSADDEETLTPWQRVETIYDYVQDNVQYVEGDDKTAVETLTDGTGDCHDISALFVALCRADKVPARLVWVHEHCYAEFCLADADGDLHWFPCESSGTRGQTAGVRAFGAMPQPRVIMQKGDNFRVPERPRERLRYATDFFIGVPVRGSGKPLMKYIREQL</sequence>
<feature type="domain" description="Transglutaminase-like" evidence="3">
    <location>
        <begin position="221"/>
        <end position="304"/>
    </location>
</feature>
<dbReference type="EMBL" id="SJPS01000002">
    <property type="protein sequence ID" value="TWU28293.1"/>
    <property type="molecule type" value="Genomic_DNA"/>
</dbReference>
<dbReference type="InterPro" id="IPR002931">
    <property type="entry name" value="Transglutaminase-like"/>
</dbReference>
<protein>
    <submittedName>
        <fullName evidence="4">Transglutaminase-like superfamily protein</fullName>
    </submittedName>
</protein>
<reference evidence="4 5" key="1">
    <citation type="submission" date="2019-02" db="EMBL/GenBank/DDBJ databases">
        <title>Deep-cultivation of Planctomycetes and their phenomic and genomic characterization uncovers novel biology.</title>
        <authorList>
            <person name="Wiegand S."/>
            <person name="Jogler M."/>
            <person name="Boedeker C."/>
            <person name="Pinto D."/>
            <person name="Vollmers J."/>
            <person name="Rivas-Marin E."/>
            <person name="Kohn T."/>
            <person name="Peeters S.H."/>
            <person name="Heuer A."/>
            <person name="Rast P."/>
            <person name="Oberbeckmann S."/>
            <person name="Bunk B."/>
            <person name="Jeske O."/>
            <person name="Meyerdierks A."/>
            <person name="Storesund J.E."/>
            <person name="Kallscheuer N."/>
            <person name="Luecker S."/>
            <person name="Lage O.M."/>
            <person name="Pohl T."/>
            <person name="Merkel B.J."/>
            <person name="Hornburger P."/>
            <person name="Mueller R.-W."/>
            <person name="Bruemmer F."/>
            <person name="Labrenz M."/>
            <person name="Spormann A.M."/>
            <person name="Op Den Camp H."/>
            <person name="Overmann J."/>
            <person name="Amann R."/>
            <person name="Jetten M.S.M."/>
            <person name="Mascher T."/>
            <person name="Medema M.H."/>
            <person name="Devos D.P."/>
            <person name="Kaster A.-K."/>
            <person name="Ovreas L."/>
            <person name="Rohde M."/>
            <person name="Galperin M.Y."/>
            <person name="Jogler C."/>
        </authorList>
    </citation>
    <scope>NUCLEOTIDE SEQUENCE [LARGE SCALE GENOMIC DNA]</scope>
    <source>
        <strain evidence="4 5">Pla144</strain>
    </source>
</reference>
<name>A0A5C6CTM5_9BACT</name>
<dbReference type="RefSeq" id="WP_197530466.1">
    <property type="nucleotide sequence ID" value="NZ_SJPS01000002.1"/>
</dbReference>
<dbReference type="Gene3D" id="3.10.620.30">
    <property type="match status" value="1"/>
</dbReference>
<dbReference type="SUPFAM" id="SSF54001">
    <property type="entry name" value="Cysteine proteinases"/>
    <property type="match status" value="1"/>
</dbReference>
<evidence type="ECO:0000256" key="1">
    <source>
        <dbReference type="SAM" id="MobiDB-lite"/>
    </source>
</evidence>
<feature type="region of interest" description="Disordered" evidence="1">
    <location>
        <begin position="179"/>
        <end position="222"/>
    </location>
</feature>
<organism evidence="4 5">
    <name type="scientific">Bythopirellula polymerisocia</name>
    <dbReference type="NCBI Taxonomy" id="2528003"/>
    <lineage>
        <taxon>Bacteria</taxon>
        <taxon>Pseudomonadati</taxon>
        <taxon>Planctomycetota</taxon>
        <taxon>Planctomycetia</taxon>
        <taxon>Pirellulales</taxon>
        <taxon>Lacipirellulaceae</taxon>
        <taxon>Bythopirellula</taxon>
    </lineage>
</organism>
<keyword evidence="2" id="KW-0732">Signal</keyword>
<evidence type="ECO:0000256" key="2">
    <source>
        <dbReference type="SAM" id="SignalP"/>
    </source>
</evidence>
<evidence type="ECO:0000313" key="4">
    <source>
        <dbReference type="EMBL" id="TWU28293.1"/>
    </source>
</evidence>
<dbReference type="PANTHER" id="PTHR33490:SF3">
    <property type="entry name" value="CONSERVED INTEGRAL MEMBRANE PROTEIN"/>
    <property type="match status" value="1"/>
</dbReference>
<evidence type="ECO:0000259" key="3">
    <source>
        <dbReference type="Pfam" id="PF01841"/>
    </source>
</evidence>
<dbReference type="PANTHER" id="PTHR33490">
    <property type="entry name" value="BLR5614 PROTEIN-RELATED"/>
    <property type="match status" value="1"/>
</dbReference>
<evidence type="ECO:0000313" key="5">
    <source>
        <dbReference type="Proteomes" id="UP000318437"/>
    </source>
</evidence>
<gene>
    <name evidence="4" type="ORF">Pla144_15800</name>
</gene>
<feature type="signal peptide" evidence="2">
    <location>
        <begin position="1"/>
        <end position="28"/>
    </location>
</feature>
<accession>A0A5C6CTM5</accession>
<dbReference type="InterPro" id="IPR038765">
    <property type="entry name" value="Papain-like_cys_pep_sf"/>
</dbReference>
<proteinExistence type="predicted"/>
<dbReference type="Pfam" id="PF01841">
    <property type="entry name" value="Transglut_core"/>
    <property type="match status" value="1"/>
</dbReference>